<proteinExistence type="predicted"/>
<evidence type="ECO:0000313" key="2">
    <source>
        <dbReference type="EMBL" id="MBD4338899.1"/>
    </source>
</evidence>
<dbReference type="Proteomes" id="UP000052230">
    <property type="component" value="Unassembled WGS sequence"/>
</dbReference>
<protein>
    <submittedName>
        <fullName evidence="1">Wgr family protein</fullName>
    </submittedName>
</protein>
<dbReference type="KEGG" id="xcm:J164_00093"/>
<comment type="caution">
    <text evidence="1">The sequence shown here is derived from an EMBL/GenBank/DDBJ whole genome shotgun (WGS) entry which is preliminary data.</text>
</comment>
<dbReference type="EMBL" id="JAABFR010001809">
    <property type="protein sequence ID" value="MBD4338899.1"/>
    <property type="molecule type" value="Genomic_DNA"/>
</dbReference>
<dbReference type="Proteomes" id="UP000653002">
    <property type="component" value="Unassembled WGS sequence"/>
</dbReference>
<dbReference type="KEGG" id="xcn:J169_00090"/>
<dbReference type="AlphaFoldDB" id="A0A0U5FGV0"/>
<dbReference type="KEGG" id="xcw:J162_00093"/>
<evidence type="ECO:0000313" key="3">
    <source>
        <dbReference type="Proteomes" id="UP000052230"/>
    </source>
</evidence>
<sequence>MAGIVLRARWETAQRWYEVELAHDLLGDWVVMRRWGSKDSHRHGEKPDLVSGETEGRHAIEQIHRARLRRKPAYWRVY</sequence>
<dbReference type="GeneID" id="66909202"/>
<reference evidence="1 3" key="1">
    <citation type="submission" date="2014-09" db="EMBL/GenBank/DDBJ databases">
        <authorList>
            <person name="Regsiter A."/>
        </authorList>
    </citation>
    <scope>NUCLEOTIDE SEQUENCE [LARGE SCALE GENOMIC DNA]</scope>
</reference>
<accession>A0A0U5FGV0</accession>
<keyword evidence="3" id="KW-1185">Reference proteome</keyword>
<reference evidence="2" key="2">
    <citation type="submission" date="2020-01" db="EMBL/GenBank/DDBJ databases">
        <authorList>
            <person name="Richard D."/>
        </authorList>
    </citation>
    <scope>NUCLEOTIDE SEQUENCE</scope>
    <source>
        <strain evidence="2">JP541</strain>
    </source>
</reference>
<dbReference type="KEGG" id="xcu:J159_00094"/>
<evidence type="ECO:0000313" key="1">
    <source>
        <dbReference type="EMBL" id="CEG15382.1"/>
    </source>
</evidence>
<name>A0A0U5FGV0_XANCI</name>
<dbReference type="RefSeq" id="WP_015462622.1">
    <property type="nucleotide sequence ID" value="NZ_CAVLHM010000030.1"/>
</dbReference>
<gene>
    <name evidence="2" type="ORF">GUH15_23165</name>
    <name evidence="1" type="ORF">XAC3562_1930012</name>
</gene>
<dbReference type="KEGG" id="xcr:J163_00093"/>
<organism evidence="1 3">
    <name type="scientific">Xanthomonas citri pv. citri</name>
    <dbReference type="NCBI Taxonomy" id="611301"/>
    <lineage>
        <taxon>Bacteria</taxon>
        <taxon>Pseudomonadati</taxon>
        <taxon>Pseudomonadota</taxon>
        <taxon>Gammaproteobacteria</taxon>
        <taxon>Lysobacterales</taxon>
        <taxon>Lysobacteraceae</taxon>
        <taxon>Xanthomonas</taxon>
    </lineage>
</organism>
<dbReference type="KEGG" id="xcf:J172_00086"/>
<dbReference type="EMBL" id="CCXZ01000105">
    <property type="protein sequence ID" value="CEG15382.1"/>
    <property type="molecule type" value="Genomic_DNA"/>
</dbReference>